<organism evidence="1 2">
    <name type="scientific">Thiorhodococcus minor</name>
    <dbReference type="NCBI Taxonomy" id="57489"/>
    <lineage>
        <taxon>Bacteria</taxon>
        <taxon>Pseudomonadati</taxon>
        <taxon>Pseudomonadota</taxon>
        <taxon>Gammaproteobacteria</taxon>
        <taxon>Chromatiales</taxon>
        <taxon>Chromatiaceae</taxon>
        <taxon>Thiorhodococcus</taxon>
    </lineage>
</organism>
<dbReference type="RefSeq" id="WP_164451034.1">
    <property type="nucleotide sequence ID" value="NZ_JAAIJQ010000007.1"/>
</dbReference>
<dbReference type="InterPro" id="IPR029045">
    <property type="entry name" value="ClpP/crotonase-like_dom_sf"/>
</dbReference>
<sequence length="286" mass="30255">MPRLVVILVAVLGLLPLAGCSPIGTGKAGDGDEAASLSRGERLSMIAACHLLRVGQWNDVAVTDTVVIVAADTYKIPVESIIERSSQLAQDYQDSPSDLVARAVAACQQLQRVTGVVSALVRFEPDGRLRTVWLRIDGVEITPGFAKRTAAELRRRKAIGLVINSPGGSVYEARTLGRYLRANGLRTAVDGYCASACVDVLAGGVERYVTGDAKLGVHQSKVPSRYSTHEGGQLYVADSFLYLREMGIDADVAIAAAAVPNDQILLIPIPEALATGLVTGVVDGFE</sequence>
<evidence type="ECO:0000313" key="1">
    <source>
        <dbReference type="EMBL" id="NEV60984.1"/>
    </source>
</evidence>
<reference evidence="1 2" key="1">
    <citation type="submission" date="2020-02" db="EMBL/GenBank/DDBJ databases">
        <title>Genome sequences of Thiorhodococcus mannitoliphagus and Thiorhodococcus minor, purple sulfur photosynthetic bacteria in the gammaproteobacterial family, Chromatiaceae.</title>
        <authorList>
            <person name="Aviles F.A."/>
            <person name="Meyer T.E."/>
            <person name="Kyndt J.A."/>
        </authorList>
    </citation>
    <scope>NUCLEOTIDE SEQUENCE [LARGE SCALE GENOMIC DNA]</scope>
    <source>
        <strain evidence="1 2">DSM 11518</strain>
    </source>
</reference>
<evidence type="ECO:0000313" key="2">
    <source>
        <dbReference type="Proteomes" id="UP000483379"/>
    </source>
</evidence>
<evidence type="ECO:0008006" key="3">
    <source>
        <dbReference type="Google" id="ProtNLM"/>
    </source>
</evidence>
<gene>
    <name evidence="1" type="ORF">G3446_03565</name>
</gene>
<accession>A0A6M0JV97</accession>
<protein>
    <recommendedName>
        <fullName evidence="3">Periplasmic protein-like protein</fullName>
    </recommendedName>
</protein>
<proteinExistence type="predicted"/>
<keyword evidence="2" id="KW-1185">Reference proteome</keyword>
<comment type="caution">
    <text evidence="1">The sequence shown here is derived from an EMBL/GenBank/DDBJ whole genome shotgun (WGS) entry which is preliminary data.</text>
</comment>
<dbReference type="Proteomes" id="UP000483379">
    <property type="component" value="Unassembled WGS sequence"/>
</dbReference>
<name>A0A6M0JV97_9GAMM</name>
<dbReference type="SUPFAM" id="SSF52096">
    <property type="entry name" value="ClpP/crotonase"/>
    <property type="match status" value="1"/>
</dbReference>
<dbReference type="Gene3D" id="3.90.226.10">
    <property type="entry name" value="2-enoyl-CoA Hydratase, Chain A, domain 1"/>
    <property type="match status" value="1"/>
</dbReference>
<dbReference type="EMBL" id="JAAIJQ010000007">
    <property type="protein sequence ID" value="NEV60984.1"/>
    <property type="molecule type" value="Genomic_DNA"/>
</dbReference>
<dbReference type="AlphaFoldDB" id="A0A6M0JV97"/>